<accession>A0ABQ6VDF9</accession>
<dbReference type="RefSeq" id="WP_151844434.1">
    <property type="nucleotide sequence ID" value="NZ_WBZJ01000002.1"/>
</dbReference>
<keyword evidence="4" id="KW-1185">Reference proteome</keyword>
<gene>
    <name evidence="3" type="ORF">F8377_06565</name>
</gene>
<keyword evidence="1" id="KW-0472">Membrane</keyword>
<name>A0ABQ6VDF9_9CORY</name>
<feature type="transmembrane region" description="Helical" evidence="1">
    <location>
        <begin position="12"/>
        <end position="36"/>
    </location>
</feature>
<dbReference type="InterPro" id="IPR051599">
    <property type="entry name" value="Cell_Envelope_Assoc"/>
</dbReference>
<dbReference type="InterPro" id="IPR003848">
    <property type="entry name" value="DUF218"/>
</dbReference>
<feature type="domain" description="DUF218" evidence="2">
    <location>
        <begin position="57"/>
        <end position="204"/>
    </location>
</feature>
<dbReference type="Pfam" id="PF02698">
    <property type="entry name" value="DUF218"/>
    <property type="match status" value="1"/>
</dbReference>
<reference evidence="3 4" key="1">
    <citation type="submission" date="2019-10" db="EMBL/GenBank/DDBJ databases">
        <title>Corynebacterium sp novel species isolated from the respiratory tract of Marmot.</title>
        <authorList>
            <person name="Zhang G."/>
        </authorList>
    </citation>
    <scope>NUCLEOTIDE SEQUENCE [LARGE SCALE GENOMIC DNA]</scope>
    <source>
        <strain evidence="3 4">336</strain>
    </source>
</reference>
<dbReference type="CDD" id="cd06259">
    <property type="entry name" value="YdcF-like"/>
    <property type="match status" value="1"/>
</dbReference>
<sequence length="226" mass="24495">MPFLQRAGRAVSGTFFGVLLSVFYVIFGAVLCAAIISAGTAFQVWAHARADDRTGADTIFVLGAAQYDGVPSKWFQSRLDHAAELYRQGVAPTIVTVGGNQPGDRFTEAASGREYLVEHQGVPPQAIVAIERGSDTLTSAQAFKEEAQPRGWVSSVVVTDSNHSLRALRMVEDEGFDAWSSPTRTGPSYGTRTEQVQSIVRETGGLLYYEVWERRADGPAKGWGHA</sequence>
<dbReference type="PANTHER" id="PTHR30336:SF20">
    <property type="entry name" value="DUF218 DOMAIN-CONTAINING PROTEIN"/>
    <property type="match status" value="1"/>
</dbReference>
<dbReference type="InterPro" id="IPR014729">
    <property type="entry name" value="Rossmann-like_a/b/a_fold"/>
</dbReference>
<dbReference type="Gene3D" id="3.40.50.620">
    <property type="entry name" value="HUPs"/>
    <property type="match status" value="1"/>
</dbReference>
<proteinExistence type="predicted"/>
<evidence type="ECO:0000256" key="1">
    <source>
        <dbReference type="SAM" id="Phobius"/>
    </source>
</evidence>
<evidence type="ECO:0000313" key="3">
    <source>
        <dbReference type="EMBL" id="KAB3520893.1"/>
    </source>
</evidence>
<dbReference type="PANTHER" id="PTHR30336">
    <property type="entry name" value="INNER MEMBRANE PROTEIN, PROBABLE PERMEASE"/>
    <property type="match status" value="1"/>
</dbReference>
<comment type="caution">
    <text evidence="3">The sequence shown here is derived from an EMBL/GenBank/DDBJ whole genome shotgun (WGS) entry which is preliminary data.</text>
</comment>
<evidence type="ECO:0000259" key="2">
    <source>
        <dbReference type="Pfam" id="PF02698"/>
    </source>
</evidence>
<keyword evidence="1" id="KW-1133">Transmembrane helix</keyword>
<keyword evidence="1" id="KW-0812">Transmembrane</keyword>
<dbReference type="Proteomes" id="UP000436181">
    <property type="component" value="Unassembled WGS sequence"/>
</dbReference>
<dbReference type="EMBL" id="WBZJ01000002">
    <property type="protein sequence ID" value="KAB3520893.1"/>
    <property type="molecule type" value="Genomic_DNA"/>
</dbReference>
<protein>
    <submittedName>
        <fullName evidence="3">YdcF family protein</fullName>
    </submittedName>
</protein>
<evidence type="ECO:0000313" key="4">
    <source>
        <dbReference type="Proteomes" id="UP000436181"/>
    </source>
</evidence>
<organism evidence="3 4">
    <name type="scientific">Corynebacterium zhongnanshanii</name>
    <dbReference type="NCBI Taxonomy" id="2768834"/>
    <lineage>
        <taxon>Bacteria</taxon>
        <taxon>Bacillati</taxon>
        <taxon>Actinomycetota</taxon>
        <taxon>Actinomycetes</taxon>
        <taxon>Mycobacteriales</taxon>
        <taxon>Corynebacteriaceae</taxon>
        <taxon>Corynebacterium</taxon>
    </lineage>
</organism>